<name>A0AAD8H146_9APIA</name>
<protein>
    <submittedName>
        <fullName evidence="2">Uncharacterized protein</fullName>
    </submittedName>
</protein>
<comment type="caution">
    <text evidence="2">The sequence shown here is derived from an EMBL/GenBank/DDBJ whole genome shotgun (WGS) entry which is preliminary data.</text>
</comment>
<dbReference type="PANTHER" id="PTHR45786">
    <property type="entry name" value="DNA BINDING PROTEIN-LIKE"/>
    <property type="match status" value="1"/>
</dbReference>
<organism evidence="2 3">
    <name type="scientific">Heracleum sosnowskyi</name>
    <dbReference type="NCBI Taxonomy" id="360622"/>
    <lineage>
        <taxon>Eukaryota</taxon>
        <taxon>Viridiplantae</taxon>
        <taxon>Streptophyta</taxon>
        <taxon>Embryophyta</taxon>
        <taxon>Tracheophyta</taxon>
        <taxon>Spermatophyta</taxon>
        <taxon>Magnoliopsida</taxon>
        <taxon>eudicotyledons</taxon>
        <taxon>Gunneridae</taxon>
        <taxon>Pentapetalae</taxon>
        <taxon>asterids</taxon>
        <taxon>campanulids</taxon>
        <taxon>Apiales</taxon>
        <taxon>Apiaceae</taxon>
        <taxon>Apioideae</taxon>
        <taxon>apioid superclade</taxon>
        <taxon>Tordylieae</taxon>
        <taxon>Tordyliinae</taxon>
        <taxon>Heracleum</taxon>
    </lineage>
</organism>
<feature type="region of interest" description="Disordered" evidence="1">
    <location>
        <begin position="114"/>
        <end position="139"/>
    </location>
</feature>
<dbReference type="AlphaFoldDB" id="A0AAD8H146"/>
<sequence>MFKIYFCPHCITAFYLVTPSANASAPLTPAYGHIHAQAAVAGISIPRPFKVLDAALVLQEVEVCSQSFPQPWPIIGKDIGFSYILLVGPAFMEQTPRKRGQPRLPVTEELIEARRLSKQRRNRQQRGGSEMETPRQRTNIDKRKREFASSNTILDIGAQDQICGYYDAVVWAAEFTGRHVGPGPKGYSICCSKGKVLLPLLQPTPPELAQLLNGSGRKEVKFRGNSRMYNNVFALCSFGGSVDESINNGSSLYVFRVNNHVYHSIGSLLPSDGRTPKYAQFYMYNGQEVIEHRLHFPHTRDTLDPDVVALLLQMLNRENALVGIFKQLRERYPISQQILVKLRLLERRSSDGRYVNIPGGNDYEFTGLAVD</sequence>
<proteinExistence type="predicted"/>
<accession>A0AAD8H146</accession>
<keyword evidence="3" id="KW-1185">Reference proteome</keyword>
<reference evidence="2" key="1">
    <citation type="submission" date="2023-02" db="EMBL/GenBank/DDBJ databases">
        <title>Genome of toxic invasive species Heracleum sosnowskyi carries increased number of genes despite the absence of recent whole-genome duplications.</title>
        <authorList>
            <person name="Schelkunov M."/>
            <person name="Shtratnikova V."/>
            <person name="Makarenko M."/>
            <person name="Klepikova A."/>
            <person name="Omelchenko D."/>
            <person name="Novikova G."/>
            <person name="Obukhova E."/>
            <person name="Bogdanov V."/>
            <person name="Penin A."/>
            <person name="Logacheva M."/>
        </authorList>
    </citation>
    <scope>NUCLEOTIDE SEQUENCE</scope>
    <source>
        <strain evidence="2">Hsosn_3</strain>
        <tissue evidence="2">Leaf</tissue>
    </source>
</reference>
<dbReference type="Proteomes" id="UP001237642">
    <property type="component" value="Unassembled WGS sequence"/>
</dbReference>
<evidence type="ECO:0000256" key="1">
    <source>
        <dbReference type="SAM" id="MobiDB-lite"/>
    </source>
</evidence>
<gene>
    <name evidence="2" type="ORF">POM88_043476</name>
</gene>
<dbReference type="PANTHER" id="PTHR45786:SF74">
    <property type="entry name" value="ATP-DEPENDENT DNA HELICASE"/>
    <property type="match status" value="1"/>
</dbReference>
<evidence type="ECO:0000313" key="3">
    <source>
        <dbReference type="Proteomes" id="UP001237642"/>
    </source>
</evidence>
<evidence type="ECO:0000313" key="2">
    <source>
        <dbReference type="EMBL" id="KAK1359002.1"/>
    </source>
</evidence>
<dbReference type="EMBL" id="JAUIZM010000010">
    <property type="protein sequence ID" value="KAK1359002.1"/>
    <property type="molecule type" value="Genomic_DNA"/>
</dbReference>
<reference evidence="2" key="2">
    <citation type="submission" date="2023-05" db="EMBL/GenBank/DDBJ databases">
        <authorList>
            <person name="Schelkunov M.I."/>
        </authorList>
    </citation>
    <scope>NUCLEOTIDE SEQUENCE</scope>
    <source>
        <strain evidence="2">Hsosn_3</strain>
        <tissue evidence="2">Leaf</tissue>
    </source>
</reference>